<evidence type="ECO:0000256" key="1">
    <source>
        <dbReference type="SAM" id="MobiDB-lite"/>
    </source>
</evidence>
<dbReference type="AlphaFoldDB" id="A0A409WTR2"/>
<protein>
    <submittedName>
        <fullName evidence="2">Uncharacterized protein</fullName>
    </submittedName>
</protein>
<name>A0A409WTR2_PSICY</name>
<feature type="compositionally biased region" description="Basic and acidic residues" evidence="1">
    <location>
        <begin position="50"/>
        <end position="68"/>
    </location>
</feature>
<feature type="compositionally biased region" description="Polar residues" evidence="1">
    <location>
        <begin position="1"/>
        <end position="11"/>
    </location>
</feature>
<feature type="compositionally biased region" description="Basic and acidic residues" evidence="1">
    <location>
        <begin position="106"/>
        <end position="119"/>
    </location>
</feature>
<organism evidence="2 3">
    <name type="scientific">Psilocybe cyanescens</name>
    <dbReference type="NCBI Taxonomy" id="93625"/>
    <lineage>
        <taxon>Eukaryota</taxon>
        <taxon>Fungi</taxon>
        <taxon>Dikarya</taxon>
        <taxon>Basidiomycota</taxon>
        <taxon>Agaricomycotina</taxon>
        <taxon>Agaricomycetes</taxon>
        <taxon>Agaricomycetidae</taxon>
        <taxon>Agaricales</taxon>
        <taxon>Agaricineae</taxon>
        <taxon>Strophariaceae</taxon>
        <taxon>Psilocybe</taxon>
    </lineage>
</organism>
<proteinExistence type="predicted"/>
<sequence length="264" mass="27574">MELSYSYNTTEGWYKPDGQSQTVIMRRTSLGTASLSTTSPATSQPHSRTGTHDSDRTGSAGRENRDPNTRNLNLKPVSHAHQSQPQSQPKTRVNPDVSKVTTPLQRAERIGTEMGRGERMGTVPVPSPPSSSAYSYGSGPSSAGGSMERALLPKRHAAHASASKRPHRAGTGAGGKGKGTRTATGAGTGGKGPSPSRVPGTALYVNELGPNGSWYIPKKPKDKSASSVAAGVVEPGLMKTFLNAFKKKNKVAGSNTFPTSPHGA</sequence>
<feature type="compositionally biased region" description="Basic residues" evidence="1">
    <location>
        <begin position="152"/>
        <end position="168"/>
    </location>
</feature>
<feature type="region of interest" description="Disordered" evidence="1">
    <location>
        <begin position="1"/>
        <end position="204"/>
    </location>
</feature>
<gene>
    <name evidence="2" type="ORF">CVT25_013467</name>
</gene>
<feature type="compositionally biased region" description="Low complexity" evidence="1">
    <location>
        <begin position="130"/>
        <end position="146"/>
    </location>
</feature>
<dbReference type="OrthoDB" id="10600038at2759"/>
<accession>A0A409WTR2</accession>
<dbReference type="InParanoid" id="A0A409WTR2"/>
<keyword evidence="3" id="KW-1185">Reference proteome</keyword>
<dbReference type="EMBL" id="NHYD01003205">
    <property type="protein sequence ID" value="PPQ81867.1"/>
    <property type="molecule type" value="Genomic_DNA"/>
</dbReference>
<evidence type="ECO:0000313" key="3">
    <source>
        <dbReference type="Proteomes" id="UP000283269"/>
    </source>
</evidence>
<comment type="caution">
    <text evidence="2">The sequence shown here is derived from an EMBL/GenBank/DDBJ whole genome shotgun (WGS) entry which is preliminary data.</text>
</comment>
<dbReference type="Proteomes" id="UP000283269">
    <property type="component" value="Unassembled WGS sequence"/>
</dbReference>
<reference evidence="2 3" key="1">
    <citation type="journal article" date="2018" name="Evol. Lett.">
        <title>Horizontal gene cluster transfer increased hallucinogenic mushroom diversity.</title>
        <authorList>
            <person name="Reynolds H.T."/>
            <person name="Vijayakumar V."/>
            <person name="Gluck-Thaler E."/>
            <person name="Korotkin H.B."/>
            <person name="Matheny P.B."/>
            <person name="Slot J.C."/>
        </authorList>
    </citation>
    <scope>NUCLEOTIDE SEQUENCE [LARGE SCALE GENOMIC DNA]</scope>
    <source>
        <strain evidence="2 3">2631</strain>
    </source>
</reference>
<feature type="compositionally biased region" description="Low complexity" evidence="1">
    <location>
        <begin position="28"/>
        <end position="43"/>
    </location>
</feature>
<evidence type="ECO:0000313" key="2">
    <source>
        <dbReference type="EMBL" id="PPQ81867.1"/>
    </source>
</evidence>